<dbReference type="EMBL" id="OX336137">
    <property type="protein sequence ID" value="CAI2716877.1"/>
    <property type="molecule type" value="Genomic_DNA"/>
</dbReference>
<evidence type="ECO:0000313" key="6">
    <source>
        <dbReference type="Proteomes" id="UP001157733"/>
    </source>
</evidence>
<dbReference type="Pfam" id="PF00565">
    <property type="entry name" value="SNase"/>
    <property type="match status" value="1"/>
</dbReference>
<dbReference type="SMART" id="SM00318">
    <property type="entry name" value="SNc"/>
    <property type="match status" value="1"/>
</dbReference>
<keyword evidence="6" id="KW-1185">Reference proteome</keyword>
<keyword evidence="1" id="KW-0540">Nuclease</keyword>
<dbReference type="SUPFAM" id="SSF50199">
    <property type="entry name" value="Staphylococcal nuclease"/>
    <property type="match status" value="1"/>
</dbReference>
<dbReference type="PANTHER" id="PTHR12302:SF3">
    <property type="entry name" value="SERINE_THREONINE-PROTEIN KINASE 31"/>
    <property type="match status" value="1"/>
</dbReference>
<protein>
    <submittedName>
        <fullName evidence="5">Nuclease (SNase domain protein)</fullName>
    </submittedName>
</protein>
<keyword evidence="3" id="KW-0378">Hydrolase</keyword>
<dbReference type="InterPro" id="IPR016071">
    <property type="entry name" value="Staphylococal_nuclease_OB-fold"/>
</dbReference>
<evidence type="ECO:0000256" key="3">
    <source>
        <dbReference type="ARBA" id="ARBA00022801"/>
    </source>
</evidence>
<feature type="domain" description="TNase-like" evidence="4">
    <location>
        <begin position="10"/>
        <end position="132"/>
    </location>
</feature>
<evidence type="ECO:0000256" key="1">
    <source>
        <dbReference type="ARBA" id="ARBA00022722"/>
    </source>
</evidence>
<dbReference type="PANTHER" id="PTHR12302">
    <property type="entry name" value="EBNA2 BINDING PROTEIN P100"/>
    <property type="match status" value="1"/>
</dbReference>
<reference evidence="5 6" key="1">
    <citation type="submission" date="2022-09" db="EMBL/GenBank/DDBJ databases">
        <authorList>
            <person name="Kop L."/>
        </authorList>
    </citation>
    <scope>NUCLEOTIDE SEQUENCE [LARGE SCALE GENOMIC DNA]</scope>
    <source>
        <strain evidence="5 6">347</strain>
    </source>
</reference>
<keyword evidence="2" id="KW-0255">Endonuclease</keyword>
<dbReference type="PROSITE" id="PS50830">
    <property type="entry name" value="TNASE_3"/>
    <property type="match status" value="1"/>
</dbReference>
<evidence type="ECO:0000256" key="2">
    <source>
        <dbReference type="ARBA" id="ARBA00022759"/>
    </source>
</evidence>
<dbReference type="InterPro" id="IPR035451">
    <property type="entry name" value="Ada-like_dom_sf"/>
</dbReference>
<sequence length="215" mass="24150">MSAALGAPEQTLVGKAVRVLSGDTFALEVEGKLYKVRLEEVDAPEASQPFGKQAFDYLQELILHRALRVDVAFVDTYGRHVGRVVLAGGRVVNDEVIANGYGWHYRATPDPDKRLTELERYAFAHSLGLWMQVEPVPPWEHRREKTLPEAPRVAAEMDYDRVLHYGIVGDPQSRTYQWPACGGYTRAARIKKPVIFQTRQQAQEMGYRPAAGCPS</sequence>
<evidence type="ECO:0000259" key="4">
    <source>
        <dbReference type="PROSITE" id="PS50830"/>
    </source>
</evidence>
<organism evidence="5 6">
    <name type="scientific">Nitrospina watsonii</name>
    <dbReference type="NCBI Taxonomy" id="1323948"/>
    <lineage>
        <taxon>Bacteria</taxon>
        <taxon>Pseudomonadati</taxon>
        <taxon>Nitrospinota/Tectimicrobiota group</taxon>
        <taxon>Nitrospinota</taxon>
        <taxon>Nitrospinia</taxon>
        <taxon>Nitrospinales</taxon>
        <taxon>Nitrospinaceae</taxon>
        <taxon>Nitrospina</taxon>
    </lineage>
</organism>
<name>A0ABN8VSG2_9BACT</name>
<dbReference type="SUPFAM" id="SSF57884">
    <property type="entry name" value="Ada DNA repair protein, N-terminal domain (N-Ada 10)"/>
    <property type="match status" value="1"/>
</dbReference>
<dbReference type="Proteomes" id="UP001157733">
    <property type="component" value="Chromosome"/>
</dbReference>
<gene>
    <name evidence="5" type="ORF">NSPWAT_0017</name>
</gene>
<dbReference type="InterPro" id="IPR035437">
    <property type="entry name" value="SNase_OB-fold_sf"/>
</dbReference>
<dbReference type="Gene3D" id="2.40.50.90">
    <property type="match status" value="1"/>
</dbReference>
<accession>A0ABN8VSG2</accession>
<evidence type="ECO:0000313" key="5">
    <source>
        <dbReference type="EMBL" id="CAI2716877.1"/>
    </source>
</evidence>
<proteinExistence type="predicted"/>